<dbReference type="InterPro" id="IPR000524">
    <property type="entry name" value="Tscrpt_reg_HTH_GntR"/>
</dbReference>
<evidence type="ECO:0000256" key="2">
    <source>
        <dbReference type="ARBA" id="ARBA00023125"/>
    </source>
</evidence>
<dbReference type="SUPFAM" id="SSF48008">
    <property type="entry name" value="GntR ligand-binding domain-like"/>
    <property type="match status" value="1"/>
</dbReference>
<protein>
    <submittedName>
        <fullName evidence="5">GntR family transcriptional regulator</fullName>
    </submittedName>
</protein>
<dbReference type="PANTHER" id="PTHR43537">
    <property type="entry name" value="TRANSCRIPTIONAL REGULATOR, GNTR FAMILY"/>
    <property type="match status" value="1"/>
</dbReference>
<accession>A0ABW4E9L6</accession>
<organism evidence="5 6">
    <name type="scientific">Lacticaseibacillus baoqingensis</name>
    <dbReference type="NCBI Taxonomy" id="2486013"/>
    <lineage>
        <taxon>Bacteria</taxon>
        <taxon>Bacillati</taxon>
        <taxon>Bacillota</taxon>
        <taxon>Bacilli</taxon>
        <taxon>Lactobacillales</taxon>
        <taxon>Lactobacillaceae</taxon>
        <taxon>Lacticaseibacillus</taxon>
    </lineage>
</organism>
<gene>
    <name evidence="5" type="ORF">ACFQ5J_07950</name>
</gene>
<reference evidence="6" key="1">
    <citation type="journal article" date="2019" name="Int. J. Syst. Evol. Microbiol.">
        <title>The Global Catalogue of Microorganisms (GCM) 10K type strain sequencing project: providing services to taxonomists for standard genome sequencing and annotation.</title>
        <authorList>
            <consortium name="The Broad Institute Genomics Platform"/>
            <consortium name="The Broad Institute Genome Sequencing Center for Infectious Disease"/>
            <person name="Wu L."/>
            <person name="Ma J."/>
        </authorList>
    </citation>
    <scope>NUCLEOTIDE SEQUENCE [LARGE SCALE GENOMIC DNA]</scope>
    <source>
        <strain evidence="6">CCM 8903</strain>
    </source>
</reference>
<dbReference type="Proteomes" id="UP001597252">
    <property type="component" value="Unassembled WGS sequence"/>
</dbReference>
<evidence type="ECO:0000259" key="4">
    <source>
        <dbReference type="PROSITE" id="PS50949"/>
    </source>
</evidence>
<dbReference type="SUPFAM" id="SSF46785">
    <property type="entry name" value="Winged helix' DNA-binding domain"/>
    <property type="match status" value="1"/>
</dbReference>
<evidence type="ECO:0000313" key="5">
    <source>
        <dbReference type="EMBL" id="MFD1485160.1"/>
    </source>
</evidence>
<dbReference type="SMART" id="SM00345">
    <property type="entry name" value="HTH_GNTR"/>
    <property type="match status" value="1"/>
</dbReference>
<comment type="caution">
    <text evidence="5">The sequence shown here is derived from an EMBL/GenBank/DDBJ whole genome shotgun (WGS) entry which is preliminary data.</text>
</comment>
<keyword evidence="2" id="KW-0238">DNA-binding</keyword>
<keyword evidence="3" id="KW-0804">Transcription</keyword>
<dbReference type="InterPro" id="IPR036390">
    <property type="entry name" value="WH_DNA-bd_sf"/>
</dbReference>
<sequence>MNDIVTVIKQNLDLSQNRPIKDLVYEALRKTIILGDILSGERINEKNLSEALNISRTPIRYAIKQLADEGLVERKAGVGVIVKGITMRDATEIFDIRKNLEVLATRKAMMRMTREQYAQLERLLDETESLDRAEKVDQVIDNFTAFNDFIYTAAKMPRLKLIVDNLQAYLVYFRNISIKAKARRALAIHEHRLIYQGMINRDEKQVSMIVDEHLERSLQFILAEMRARNLD</sequence>
<dbReference type="SMART" id="SM00895">
    <property type="entry name" value="FCD"/>
    <property type="match status" value="1"/>
</dbReference>
<dbReference type="RefSeq" id="WP_125754230.1">
    <property type="nucleotide sequence ID" value="NZ_JBHTON010000022.1"/>
</dbReference>
<dbReference type="PRINTS" id="PR00035">
    <property type="entry name" value="HTHGNTR"/>
</dbReference>
<proteinExistence type="predicted"/>
<evidence type="ECO:0000313" key="6">
    <source>
        <dbReference type="Proteomes" id="UP001597252"/>
    </source>
</evidence>
<keyword evidence="6" id="KW-1185">Reference proteome</keyword>
<dbReference type="Gene3D" id="1.10.10.10">
    <property type="entry name" value="Winged helix-like DNA-binding domain superfamily/Winged helix DNA-binding domain"/>
    <property type="match status" value="1"/>
</dbReference>
<dbReference type="Pfam" id="PF07729">
    <property type="entry name" value="FCD"/>
    <property type="match status" value="1"/>
</dbReference>
<evidence type="ECO:0000256" key="1">
    <source>
        <dbReference type="ARBA" id="ARBA00023015"/>
    </source>
</evidence>
<dbReference type="InterPro" id="IPR011711">
    <property type="entry name" value="GntR_C"/>
</dbReference>
<dbReference type="PROSITE" id="PS50949">
    <property type="entry name" value="HTH_GNTR"/>
    <property type="match status" value="1"/>
</dbReference>
<dbReference type="Gene3D" id="1.20.120.530">
    <property type="entry name" value="GntR ligand-binding domain-like"/>
    <property type="match status" value="1"/>
</dbReference>
<name>A0ABW4E9L6_9LACO</name>
<dbReference type="PANTHER" id="PTHR43537:SF5">
    <property type="entry name" value="UXU OPERON TRANSCRIPTIONAL REGULATOR"/>
    <property type="match status" value="1"/>
</dbReference>
<dbReference type="EMBL" id="JBHTON010000022">
    <property type="protein sequence ID" value="MFD1485160.1"/>
    <property type="molecule type" value="Genomic_DNA"/>
</dbReference>
<dbReference type="CDD" id="cd07377">
    <property type="entry name" value="WHTH_GntR"/>
    <property type="match status" value="1"/>
</dbReference>
<keyword evidence="1" id="KW-0805">Transcription regulation</keyword>
<dbReference type="Pfam" id="PF00392">
    <property type="entry name" value="GntR"/>
    <property type="match status" value="1"/>
</dbReference>
<evidence type="ECO:0000256" key="3">
    <source>
        <dbReference type="ARBA" id="ARBA00023163"/>
    </source>
</evidence>
<feature type="domain" description="HTH gntR-type" evidence="4">
    <location>
        <begin position="18"/>
        <end position="85"/>
    </location>
</feature>
<dbReference type="InterPro" id="IPR008920">
    <property type="entry name" value="TF_FadR/GntR_C"/>
</dbReference>
<dbReference type="InterPro" id="IPR036388">
    <property type="entry name" value="WH-like_DNA-bd_sf"/>
</dbReference>